<sequence>MESLVFYPEKLPFYPSILNFLEHTFFLVHILLINLILGWSLFFTYQQLKETFLPETARLFFKKKPILFALAINMAIPALLFLQVVYGPLFYTSSIILATHWMLIIPSVIFVYYLSYLISKKSSSQKPFKPFIFIQAFILLYIAFILVSNLTLLENPEKWHVYFANRKGTYLPLDIPYLYFKYLHFLAGSLAVSGLSLGVLGHYKNDKICLIKGLNLFFYLTLLQIGVGIAFLLSLPSEIRGLFLGNAPKVAFFFYLSIVFVIGSLYFSKKHHLKLTTSFFILTLIFMVVNRFNLRTLQLSSYYQTELLQFSPQMDVFLLFLLFLGLGIVTVYYFLKHSFSKQEGRKV</sequence>
<feature type="transmembrane region" description="Helical" evidence="1">
    <location>
        <begin position="250"/>
        <end position="268"/>
    </location>
</feature>
<keyword evidence="1" id="KW-0812">Transmembrane</keyword>
<feature type="transmembrane region" description="Helical" evidence="1">
    <location>
        <begin position="213"/>
        <end position="235"/>
    </location>
</feature>
<feature type="transmembrane region" description="Helical" evidence="1">
    <location>
        <begin position="275"/>
        <end position="294"/>
    </location>
</feature>
<dbReference type="eggNOG" id="COG1271">
    <property type="taxonomic scope" value="Bacteria"/>
</dbReference>
<feature type="transmembrane region" description="Helical" evidence="1">
    <location>
        <begin position="20"/>
        <end position="45"/>
    </location>
</feature>
<accession>A0A075WUQ7</accession>
<dbReference type="RefSeq" id="WP_038061332.1">
    <property type="nucleotide sequence ID" value="NZ_CP008796.1"/>
</dbReference>
<feature type="transmembrane region" description="Helical" evidence="1">
    <location>
        <begin position="182"/>
        <end position="201"/>
    </location>
</feature>
<dbReference type="Proteomes" id="UP000028481">
    <property type="component" value="Chromosome"/>
</dbReference>
<protein>
    <submittedName>
        <fullName evidence="2">Uncharacterized protein</fullName>
    </submittedName>
</protein>
<feature type="transmembrane region" description="Helical" evidence="1">
    <location>
        <begin position="98"/>
        <end position="119"/>
    </location>
</feature>
<evidence type="ECO:0000313" key="3">
    <source>
        <dbReference type="Proteomes" id="UP000028481"/>
    </source>
</evidence>
<gene>
    <name evidence="2" type="ORF">HL41_08545</name>
</gene>
<keyword evidence="3" id="KW-1185">Reference proteome</keyword>
<keyword evidence="1" id="KW-0472">Membrane</keyword>
<organism evidence="2 3">
    <name type="scientific">Thermodesulfobacterium commune DSM 2178</name>
    <dbReference type="NCBI Taxonomy" id="289377"/>
    <lineage>
        <taxon>Bacteria</taxon>
        <taxon>Pseudomonadati</taxon>
        <taxon>Thermodesulfobacteriota</taxon>
        <taxon>Thermodesulfobacteria</taxon>
        <taxon>Thermodesulfobacteriales</taxon>
        <taxon>Thermodesulfobacteriaceae</taxon>
        <taxon>Thermodesulfobacterium</taxon>
    </lineage>
</organism>
<dbReference type="HOGENOM" id="CLU_065972_0_0_0"/>
<dbReference type="OrthoDB" id="9810382at2"/>
<evidence type="ECO:0000256" key="1">
    <source>
        <dbReference type="SAM" id="Phobius"/>
    </source>
</evidence>
<dbReference type="AlphaFoldDB" id="A0A075WUQ7"/>
<name>A0A075WUQ7_9BACT</name>
<dbReference type="STRING" id="289377.HL41_08545"/>
<dbReference type="EMBL" id="CP008796">
    <property type="protein sequence ID" value="AIH04690.1"/>
    <property type="molecule type" value="Genomic_DNA"/>
</dbReference>
<feature type="transmembrane region" description="Helical" evidence="1">
    <location>
        <begin position="314"/>
        <end position="335"/>
    </location>
</feature>
<evidence type="ECO:0000313" key="2">
    <source>
        <dbReference type="EMBL" id="AIH04690.1"/>
    </source>
</evidence>
<feature type="transmembrane region" description="Helical" evidence="1">
    <location>
        <begin position="66"/>
        <end position="86"/>
    </location>
</feature>
<feature type="transmembrane region" description="Helical" evidence="1">
    <location>
        <begin position="131"/>
        <end position="153"/>
    </location>
</feature>
<proteinExistence type="predicted"/>
<reference evidence="2 3" key="1">
    <citation type="journal article" date="2015" name="Genome Announc.">
        <title>Genome Sequence of a Sulfate-Reducing Thermophilic Bacterium, Thermodesulfobacterium commune DSM 2178T (Phylum Thermodesulfobacteria).</title>
        <authorList>
            <person name="Bhatnagar S."/>
            <person name="Badger J.H."/>
            <person name="Madupu R."/>
            <person name="Khouri H.M."/>
            <person name="O'Connor E.M."/>
            <person name="Robb F.T."/>
            <person name="Ward N.L."/>
            <person name="Eisen J.A."/>
        </authorList>
    </citation>
    <scope>NUCLEOTIDE SEQUENCE [LARGE SCALE GENOMIC DNA]</scope>
    <source>
        <strain evidence="2 3">DSM 2178</strain>
    </source>
</reference>
<keyword evidence="1" id="KW-1133">Transmembrane helix</keyword>
<dbReference type="KEGG" id="tcm:HL41_08545"/>
<dbReference type="PaxDb" id="289377-HL41_08545"/>